<evidence type="ECO:0000313" key="1">
    <source>
        <dbReference type="EMBL" id="KAI5656613.1"/>
    </source>
</evidence>
<sequence length="109" mass="11924">MNMYGITPRQLIFLSTISVSSLDGCLSVFSVTSHLPCVTCRPSSGTLSASCLTGRFLGKIPVLFLCRTAVTVSCYCFFLLCLLRRKMKAALVHNKFALAICSPDKHQES</sequence>
<name>A0ACC0A9D6_CATRO</name>
<proteinExistence type="predicted"/>
<organism evidence="1 2">
    <name type="scientific">Catharanthus roseus</name>
    <name type="common">Madagascar periwinkle</name>
    <name type="synonym">Vinca rosea</name>
    <dbReference type="NCBI Taxonomy" id="4058"/>
    <lineage>
        <taxon>Eukaryota</taxon>
        <taxon>Viridiplantae</taxon>
        <taxon>Streptophyta</taxon>
        <taxon>Embryophyta</taxon>
        <taxon>Tracheophyta</taxon>
        <taxon>Spermatophyta</taxon>
        <taxon>Magnoliopsida</taxon>
        <taxon>eudicotyledons</taxon>
        <taxon>Gunneridae</taxon>
        <taxon>Pentapetalae</taxon>
        <taxon>asterids</taxon>
        <taxon>lamiids</taxon>
        <taxon>Gentianales</taxon>
        <taxon>Apocynaceae</taxon>
        <taxon>Rauvolfioideae</taxon>
        <taxon>Vinceae</taxon>
        <taxon>Catharanthinae</taxon>
        <taxon>Catharanthus</taxon>
    </lineage>
</organism>
<comment type="caution">
    <text evidence="1">The sequence shown here is derived from an EMBL/GenBank/DDBJ whole genome shotgun (WGS) entry which is preliminary data.</text>
</comment>
<dbReference type="Proteomes" id="UP001060085">
    <property type="component" value="Linkage Group LG06"/>
</dbReference>
<accession>A0ACC0A9D6</accession>
<dbReference type="EMBL" id="CM044706">
    <property type="protein sequence ID" value="KAI5656613.1"/>
    <property type="molecule type" value="Genomic_DNA"/>
</dbReference>
<reference evidence="2" key="1">
    <citation type="journal article" date="2023" name="Nat. Plants">
        <title>Single-cell RNA sequencing provides a high-resolution roadmap for understanding the multicellular compartmentation of specialized metabolism.</title>
        <authorList>
            <person name="Sun S."/>
            <person name="Shen X."/>
            <person name="Li Y."/>
            <person name="Li Y."/>
            <person name="Wang S."/>
            <person name="Li R."/>
            <person name="Zhang H."/>
            <person name="Shen G."/>
            <person name="Guo B."/>
            <person name="Wei J."/>
            <person name="Xu J."/>
            <person name="St-Pierre B."/>
            <person name="Chen S."/>
            <person name="Sun C."/>
        </authorList>
    </citation>
    <scope>NUCLEOTIDE SEQUENCE [LARGE SCALE GENOMIC DNA]</scope>
</reference>
<keyword evidence="2" id="KW-1185">Reference proteome</keyword>
<protein>
    <submittedName>
        <fullName evidence="1">Uncharacterized protein</fullName>
    </submittedName>
</protein>
<gene>
    <name evidence="1" type="ORF">M9H77_25406</name>
</gene>
<evidence type="ECO:0000313" key="2">
    <source>
        <dbReference type="Proteomes" id="UP001060085"/>
    </source>
</evidence>